<dbReference type="SUPFAM" id="SSF51045">
    <property type="entry name" value="WW domain"/>
    <property type="match status" value="1"/>
</dbReference>
<evidence type="ECO:0000313" key="5">
    <source>
        <dbReference type="Proteomes" id="UP001165122"/>
    </source>
</evidence>
<feature type="domain" description="WW" evidence="3">
    <location>
        <begin position="9"/>
        <end position="42"/>
    </location>
</feature>
<feature type="region of interest" description="Disordered" evidence="1">
    <location>
        <begin position="221"/>
        <end position="243"/>
    </location>
</feature>
<evidence type="ECO:0000313" key="4">
    <source>
        <dbReference type="EMBL" id="GMH51402.1"/>
    </source>
</evidence>
<feature type="region of interest" description="Disordered" evidence="1">
    <location>
        <begin position="327"/>
        <end position="411"/>
    </location>
</feature>
<gene>
    <name evidence="4" type="ORF">TrLO_g15964</name>
</gene>
<evidence type="ECO:0000259" key="3">
    <source>
        <dbReference type="PROSITE" id="PS50020"/>
    </source>
</evidence>
<proteinExistence type="predicted"/>
<dbReference type="CDD" id="cd00201">
    <property type="entry name" value="WW"/>
    <property type="match status" value="1"/>
</dbReference>
<dbReference type="OrthoDB" id="201945at2759"/>
<protein>
    <recommendedName>
        <fullName evidence="6">PH domain-containing protein</fullName>
    </recommendedName>
</protein>
<dbReference type="InterPro" id="IPR036020">
    <property type="entry name" value="WW_dom_sf"/>
</dbReference>
<dbReference type="EMBL" id="BRXW01000403">
    <property type="protein sequence ID" value="GMH51402.1"/>
    <property type="molecule type" value="Genomic_DNA"/>
</dbReference>
<evidence type="ECO:0008006" key="6">
    <source>
        <dbReference type="Google" id="ProtNLM"/>
    </source>
</evidence>
<dbReference type="Gene3D" id="2.20.70.10">
    <property type="match status" value="1"/>
</dbReference>
<feature type="compositionally biased region" description="Acidic residues" evidence="1">
    <location>
        <begin position="221"/>
        <end position="230"/>
    </location>
</feature>
<dbReference type="Pfam" id="PF00169">
    <property type="entry name" value="PH"/>
    <property type="match status" value="1"/>
</dbReference>
<reference evidence="5" key="1">
    <citation type="journal article" date="2023" name="Commun. Biol.">
        <title>Genome analysis of Parmales, the sister group of diatoms, reveals the evolutionary specialization of diatoms from phago-mixotrophs to photoautotrophs.</title>
        <authorList>
            <person name="Ban H."/>
            <person name="Sato S."/>
            <person name="Yoshikawa S."/>
            <person name="Yamada K."/>
            <person name="Nakamura Y."/>
            <person name="Ichinomiya M."/>
            <person name="Sato N."/>
            <person name="Blanc-Mathieu R."/>
            <person name="Endo H."/>
            <person name="Kuwata A."/>
            <person name="Ogata H."/>
        </authorList>
    </citation>
    <scope>NUCLEOTIDE SEQUENCE [LARGE SCALE GENOMIC DNA]</scope>
    <source>
        <strain evidence="5">NIES 3700</strain>
    </source>
</reference>
<feature type="domain" description="PH" evidence="2">
    <location>
        <begin position="71"/>
        <end position="181"/>
    </location>
</feature>
<dbReference type="SMART" id="SM00456">
    <property type="entry name" value="WW"/>
    <property type="match status" value="1"/>
</dbReference>
<dbReference type="InterPro" id="IPR001849">
    <property type="entry name" value="PH_domain"/>
</dbReference>
<dbReference type="PROSITE" id="PS50003">
    <property type="entry name" value="PH_DOMAIN"/>
    <property type="match status" value="1"/>
</dbReference>
<dbReference type="AlphaFoldDB" id="A0A9W6ZBH5"/>
<evidence type="ECO:0000259" key="2">
    <source>
        <dbReference type="PROSITE" id="PS50003"/>
    </source>
</evidence>
<feature type="compositionally biased region" description="Pro residues" evidence="1">
    <location>
        <begin position="361"/>
        <end position="380"/>
    </location>
</feature>
<dbReference type="SUPFAM" id="SSF50729">
    <property type="entry name" value="PH domain-like"/>
    <property type="match status" value="1"/>
</dbReference>
<dbReference type="Gene3D" id="2.30.29.30">
    <property type="entry name" value="Pleckstrin-homology domain (PH domain)/Phosphotyrosine-binding domain (PTB)"/>
    <property type="match status" value="1"/>
</dbReference>
<dbReference type="Pfam" id="PF00397">
    <property type="entry name" value="WW"/>
    <property type="match status" value="1"/>
</dbReference>
<sequence>MNKEDEAELPAKGLWKMVNTPDHQIYYYHTKTKETKWELSQEEIDEMLEDLKYMYKDKEGFMWKRKPRATDQDKEGKRMKSKRFLGNLVPAFVRSAYKRRWFVLNTQTKVLKYFAKPDKKEEKGQISLSDIRSVSCLPPNGQATPTEYNIHLLTKNRVWNFSTDTGTEQTIWIAVFQHCVNMNKQLIIRESPKIAVLGGGEMGVSRSSGGGGGRGTIVTEDHDDSEEEEVENVKVPPAPPVTTGARLLKARSGVEGKLRRYSLLAGGAGGGGGAREEKEEGLVITVNGEKMRNLSFEEHVKFFEWGNLSGNGDLASRDICVNREVEPAPAPQYEGEDEGGGLVENEEEVVVVKKEDEEEVPAPPPAPPVPPESPAPPPPPVKERRNSLNNNDASLRVEDEDFPPSPKEVAL</sequence>
<organism evidence="4 5">
    <name type="scientific">Triparma laevis f. longispina</name>
    <dbReference type="NCBI Taxonomy" id="1714387"/>
    <lineage>
        <taxon>Eukaryota</taxon>
        <taxon>Sar</taxon>
        <taxon>Stramenopiles</taxon>
        <taxon>Ochrophyta</taxon>
        <taxon>Bolidophyceae</taxon>
        <taxon>Parmales</taxon>
        <taxon>Triparmaceae</taxon>
        <taxon>Triparma</taxon>
    </lineage>
</organism>
<dbReference type="InterPro" id="IPR001202">
    <property type="entry name" value="WW_dom"/>
</dbReference>
<dbReference type="Proteomes" id="UP001165122">
    <property type="component" value="Unassembled WGS sequence"/>
</dbReference>
<keyword evidence="5" id="KW-1185">Reference proteome</keyword>
<evidence type="ECO:0000256" key="1">
    <source>
        <dbReference type="SAM" id="MobiDB-lite"/>
    </source>
</evidence>
<dbReference type="SMART" id="SM00233">
    <property type="entry name" value="PH"/>
    <property type="match status" value="1"/>
</dbReference>
<dbReference type="InterPro" id="IPR011993">
    <property type="entry name" value="PH-like_dom_sf"/>
</dbReference>
<comment type="caution">
    <text evidence="4">The sequence shown here is derived from an EMBL/GenBank/DDBJ whole genome shotgun (WGS) entry which is preliminary data.</text>
</comment>
<accession>A0A9W6ZBH5</accession>
<dbReference type="PROSITE" id="PS50020">
    <property type="entry name" value="WW_DOMAIN_2"/>
    <property type="match status" value="1"/>
</dbReference>
<name>A0A9W6ZBH5_9STRA</name>
<feature type="compositionally biased region" description="Acidic residues" evidence="1">
    <location>
        <begin position="334"/>
        <end position="349"/>
    </location>
</feature>